<evidence type="ECO:0000313" key="1">
    <source>
        <dbReference type="EMBL" id="MPN45335.1"/>
    </source>
</evidence>
<accession>A0A645I236</accession>
<dbReference type="InterPro" id="IPR025352">
    <property type="entry name" value="DUF4256"/>
</dbReference>
<protein>
    <recommendedName>
        <fullName evidence="2">DUF4256 domain-containing protein</fullName>
    </recommendedName>
</protein>
<proteinExistence type="predicted"/>
<comment type="caution">
    <text evidence="1">The sequence shown here is derived from an EMBL/GenBank/DDBJ whole genome shotgun (WGS) entry which is preliminary data.</text>
</comment>
<gene>
    <name evidence="1" type="ORF">SDC9_192902</name>
</gene>
<name>A0A645I236_9ZZZZ</name>
<dbReference type="Pfam" id="PF14066">
    <property type="entry name" value="DUF4256"/>
    <property type="match status" value="1"/>
</dbReference>
<reference evidence="1" key="1">
    <citation type="submission" date="2019-08" db="EMBL/GenBank/DDBJ databases">
        <authorList>
            <person name="Kucharzyk K."/>
            <person name="Murdoch R.W."/>
            <person name="Higgins S."/>
            <person name="Loffler F."/>
        </authorList>
    </citation>
    <scope>NUCLEOTIDE SEQUENCE</scope>
</reference>
<dbReference type="EMBL" id="VSSQ01105141">
    <property type="protein sequence ID" value="MPN45335.1"/>
    <property type="molecule type" value="Genomic_DNA"/>
</dbReference>
<evidence type="ECO:0008006" key="2">
    <source>
        <dbReference type="Google" id="ProtNLM"/>
    </source>
</evidence>
<organism evidence="1">
    <name type="scientific">bioreactor metagenome</name>
    <dbReference type="NCBI Taxonomy" id="1076179"/>
    <lineage>
        <taxon>unclassified sequences</taxon>
        <taxon>metagenomes</taxon>
        <taxon>ecological metagenomes</taxon>
    </lineage>
</organism>
<sequence length="161" mass="18550">MHRHPDINWEKLQAKLEATPSKLRSLYAMESTGGEPDVLRYDYATNEFVFYDCSGETPKGRRSLCYDREALDARKEFKPENSALDLAAEMGVELLDEEQYRELQQFGKFDAKTSSWLITPSDIRRLGGAIFAEFRYGNVFVFHNGAQSYYAVRGFRAVLRV</sequence>
<dbReference type="AlphaFoldDB" id="A0A645I236"/>